<evidence type="ECO:0000256" key="5">
    <source>
        <dbReference type="ARBA" id="ARBA00023125"/>
    </source>
</evidence>
<feature type="region of interest" description="Disordered" evidence="8">
    <location>
        <begin position="106"/>
        <end position="127"/>
    </location>
</feature>
<evidence type="ECO:0000313" key="10">
    <source>
        <dbReference type="EMBL" id="KAL2456172.1"/>
    </source>
</evidence>
<feature type="compositionally biased region" description="Low complexity" evidence="8">
    <location>
        <begin position="178"/>
        <end position="206"/>
    </location>
</feature>
<evidence type="ECO:0000256" key="6">
    <source>
        <dbReference type="ARBA" id="ARBA00023163"/>
    </source>
</evidence>
<dbReference type="EMBL" id="JBFOLJ010000032">
    <property type="protein sequence ID" value="KAL2458105.1"/>
    <property type="molecule type" value="Genomic_DNA"/>
</dbReference>
<keyword evidence="12" id="KW-1185">Reference proteome</keyword>
<gene>
    <name evidence="11" type="ORF">Fot_55963</name>
    <name evidence="10" type="ORF">Fot_57055</name>
</gene>
<dbReference type="Pfam" id="PF02701">
    <property type="entry name" value="Zn_ribbon_Dof"/>
    <property type="match status" value="1"/>
</dbReference>
<reference evidence="10" key="1">
    <citation type="submission" date="2024-07" db="EMBL/GenBank/DDBJ databases">
        <title>Two chromosome-level genome assemblies of Korean endemic species Abeliophyllum distichum and Forsythia ovata (Oleaceae).</title>
        <authorList>
            <person name="Mun J.H."/>
        </authorList>
    </citation>
    <scope>NUCLEOTIDE SEQUENCE</scope>
    <source>
        <strain evidence="10">KNKB202402200001</strain>
        <tissue evidence="10">Leaf</tissue>
    </source>
</reference>
<feature type="region of interest" description="Disordered" evidence="8">
    <location>
        <begin position="68"/>
        <end position="90"/>
    </location>
</feature>
<evidence type="ECO:0000256" key="7">
    <source>
        <dbReference type="ARBA" id="ARBA00023242"/>
    </source>
</evidence>
<evidence type="ECO:0000256" key="4">
    <source>
        <dbReference type="ARBA" id="ARBA00023015"/>
    </source>
</evidence>
<dbReference type="EMBL" id="JBFOLJ010000078">
    <property type="protein sequence ID" value="KAL2456172.1"/>
    <property type="molecule type" value="Genomic_DNA"/>
</dbReference>
<protein>
    <submittedName>
        <fullName evidence="10">Dof-type domain-containing protein</fullName>
    </submittedName>
</protein>
<accession>A0ABD1NXQ1</accession>
<dbReference type="InterPro" id="IPR003851">
    <property type="entry name" value="Znf_Dof"/>
</dbReference>
<keyword evidence="2" id="KW-0863">Zinc-finger</keyword>
<dbReference type="PANTHER" id="PTHR31992:SF205">
    <property type="entry name" value="DOF ZINC FINGER PROTEIN"/>
    <property type="match status" value="1"/>
</dbReference>
<keyword evidence="5" id="KW-0238">DNA-binding</keyword>
<keyword evidence="3" id="KW-0862">Zinc</keyword>
<dbReference type="PANTHER" id="PTHR31992">
    <property type="entry name" value="DOF ZINC FINGER PROTEIN DOF1.4-RELATED"/>
    <property type="match status" value="1"/>
</dbReference>
<name>A0ABD1NXQ1_9LAMI</name>
<dbReference type="GO" id="GO:0003677">
    <property type="term" value="F:DNA binding"/>
    <property type="evidence" value="ECO:0007669"/>
    <property type="project" value="UniProtKB-KW"/>
</dbReference>
<feature type="compositionally biased region" description="Polar residues" evidence="8">
    <location>
        <begin position="207"/>
        <end position="218"/>
    </location>
</feature>
<dbReference type="InterPro" id="IPR045174">
    <property type="entry name" value="Dof"/>
</dbReference>
<comment type="caution">
    <text evidence="10">The sequence shown here is derived from an EMBL/GenBank/DDBJ whole genome shotgun (WGS) entry which is preliminary data.</text>
</comment>
<dbReference type="Proteomes" id="UP001604277">
    <property type="component" value="Unassembled WGS sequence"/>
</dbReference>
<sequence length="218" mass="23734">MGLLNLLNMCLEMQSPPHLIHTTKTNLKMPRGENLNLPSNPSIARHYHHPNQNLVFGEAADEDDVVESLPSERSNEDSLQDSPSDDYSLRLDPSRLTMKVEEEGAGFLGGGEDRRLRPQHHPNNQSRHFCKSCWRYWTKGGVIRNVLVGGGCRKTKRSKSKTNTNSVADGPSERKSSSHSSSENSSLTVATTTKATSTSATATTGTFGANTEVGSPSA</sequence>
<evidence type="ECO:0000256" key="8">
    <source>
        <dbReference type="SAM" id="MobiDB-lite"/>
    </source>
</evidence>
<feature type="domain" description="Dof-type" evidence="9">
    <location>
        <begin position="123"/>
        <end position="157"/>
    </location>
</feature>
<keyword evidence="6" id="KW-0804">Transcription</keyword>
<keyword evidence="7" id="KW-0539">Nucleus</keyword>
<evidence type="ECO:0000256" key="3">
    <source>
        <dbReference type="ARBA" id="ARBA00022833"/>
    </source>
</evidence>
<reference evidence="12" key="2">
    <citation type="submission" date="2024-07" db="EMBL/GenBank/DDBJ databases">
        <title>Two chromosome-level genome assemblies of Korean endemic species Abeliophyllum distichum and Forsythia ovata (Oleaceae).</title>
        <authorList>
            <person name="Jang H."/>
        </authorList>
    </citation>
    <scope>NUCLEOTIDE SEQUENCE [LARGE SCALE GENOMIC DNA]</scope>
</reference>
<proteinExistence type="predicted"/>
<evidence type="ECO:0000259" key="9">
    <source>
        <dbReference type="Pfam" id="PF02701"/>
    </source>
</evidence>
<organism evidence="10 12">
    <name type="scientific">Forsythia ovata</name>
    <dbReference type="NCBI Taxonomy" id="205694"/>
    <lineage>
        <taxon>Eukaryota</taxon>
        <taxon>Viridiplantae</taxon>
        <taxon>Streptophyta</taxon>
        <taxon>Embryophyta</taxon>
        <taxon>Tracheophyta</taxon>
        <taxon>Spermatophyta</taxon>
        <taxon>Magnoliopsida</taxon>
        <taxon>eudicotyledons</taxon>
        <taxon>Gunneridae</taxon>
        <taxon>Pentapetalae</taxon>
        <taxon>asterids</taxon>
        <taxon>lamiids</taxon>
        <taxon>Lamiales</taxon>
        <taxon>Oleaceae</taxon>
        <taxon>Forsythieae</taxon>
        <taxon>Forsythia</taxon>
    </lineage>
</organism>
<evidence type="ECO:0000313" key="12">
    <source>
        <dbReference type="Proteomes" id="UP001604277"/>
    </source>
</evidence>
<keyword evidence="4" id="KW-0805">Transcription regulation</keyword>
<evidence type="ECO:0000313" key="11">
    <source>
        <dbReference type="EMBL" id="KAL2458105.1"/>
    </source>
</evidence>
<dbReference type="AlphaFoldDB" id="A0ABD1NXQ1"/>
<feature type="region of interest" description="Disordered" evidence="8">
    <location>
        <begin position="153"/>
        <end position="218"/>
    </location>
</feature>
<evidence type="ECO:0000256" key="1">
    <source>
        <dbReference type="ARBA" id="ARBA00022723"/>
    </source>
</evidence>
<dbReference type="GO" id="GO:0008270">
    <property type="term" value="F:zinc ion binding"/>
    <property type="evidence" value="ECO:0007669"/>
    <property type="project" value="UniProtKB-KW"/>
</dbReference>
<keyword evidence="1" id="KW-0479">Metal-binding</keyword>
<evidence type="ECO:0000256" key="2">
    <source>
        <dbReference type="ARBA" id="ARBA00022771"/>
    </source>
</evidence>